<evidence type="ECO:0000256" key="5">
    <source>
        <dbReference type="ARBA" id="ARBA00023136"/>
    </source>
</evidence>
<sequence length="261" mass="29309">MLTPSTSPPLLPLQEDEVAYTRTPYQEAELRAASTMKEIREYITLVDKLTPGDSPARRLELNNNIRKLETELRSIMLEARRLAVMERRVESYGKLQQQCTTTQQLIRAHYGALVGLQSGATPFSLLDDDAEPTADDGGGRESSGAGGTHYDIAQDQEFQDFFIETRQNDAQIDAALDRIEFGVQRVNDNAQGIHNELHEQRSVLKETDKQVGRNEAQISGMNRRLLKTIKKLGKSRLITYVVLCVILIVLIIVIIFLGKSI</sequence>
<keyword evidence="3 7" id="KW-0812">Transmembrane</keyword>
<keyword evidence="4 7" id="KW-1133">Transmembrane helix</keyword>
<dbReference type="GO" id="GO:0016020">
    <property type="term" value="C:membrane"/>
    <property type="evidence" value="ECO:0007669"/>
    <property type="project" value="UniProtKB-SubCell"/>
</dbReference>
<evidence type="ECO:0000313" key="8">
    <source>
        <dbReference type="EMBL" id="KPA79736.1"/>
    </source>
</evidence>
<name>A0A0M9G0M1_LEPPY</name>
<evidence type="ECO:0000256" key="1">
    <source>
        <dbReference type="ARBA" id="ARBA00004167"/>
    </source>
</evidence>
<dbReference type="Gene3D" id="1.20.5.110">
    <property type="match status" value="1"/>
</dbReference>
<proteinExistence type="predicted"/>
<protein>
    <submittedName>
        <fullName evidence="8">Putative transmembrane protein</fullName>
    </submittedName>
</protein>
<evidence type="ECO:0000256" key="7">
    <source>
        <dbReference type="SAM" id="Phobius"/>
    </source>
</evidence>
<dbReference type="PANTHER" id="PTHR12791">
    <property type="entry name" value="GOLGI SNARE BET1-RELATED"/>
    <property type="match status" value="1"/>
</dbReference>
<keyword evidence="5 7" id="KW-0472">Membrane</keyword>
<accession>A0A0M9G0M1</accession>
<dbReference type="CDD" id="cd15841">
    <property type="entry name" value="SNARE_Qc"/>
    <property type="match status" value="1"/>
</dbReference>
<comment type="subcellular location">
    <subcellularLocation>
        <location evidence="1">Membrane</location>
        <topology evidence="1">Single-pass membrane protein</topology>
    </subcellularLocation>
</comment>
<keyword evidence="9" id="KW-1185">Reference proteome</keyword>
<dbReference type="OrthoDB" id="546861at2759"/>
<dbReference type="Proteomes" id="UP000037923">
    <property type="component" value="Unassembled WGS sequence"/>
</dbReference>
<dbReference type="OMA" id="THYDIAQ"/>
<evidence type="ECO:0000256" key="4">
    <source>
        <dbReference type="ARBA" id="ARBA00022989"/>
    </source>
</evidence>
<keyword evidence="2" id="KW-0813">Transport</keyword>
<reference evidence="8 9" key="1">
    <citation type="submission" date="2015-07" db="EMBL/GenBank/DDBJ databases">
        <title>High-quality genome of monoxenous trypanosomatid Leptomonas pyrrhocoris.</title>
        <authorList>
            <person name="Flegontov P."/>
            <person name="Butenko A."/>
            <person name="Firsov S."/>
            <person name="Vlcek C."/>
            <person name="Logacheva M.D."/>
            <person name="Field M."/>
            <person name="Filatov D."/>
            <person name="Flegontova O."/>
            <person name="Gerasimov E."/>
            <person name="Jackson A.P."/>
            <person name="Kelly S."/>
            <person name="Opperdoes F."/>
            <person name="O'Reilly A."/>
            <person name="Votypka J."/>
            <person name="Yurchenko V."/>
            <person name="Lukes J."/>
        </authorList>
    </citation>
    <scope>NUCLEOTIDE SEQUENCE [LARGE SCALE GENOMIC DNA]</scope>
    <source>
        <strain evidence="8">H10</strain>
    </source>
</reference>
<evidence type="ECO:0000256" key="2">
    <source>
        <dbReference type="ARBA" id="ARBA00022448"/>
    </source>
</evidence>
<evidence type="ECO:0000256" key="3">
    <source>
        <dbReference type="ARBA" id="ARBA00022692"/>
    </source>
</evidence>
<organism evidence="8 9">
    <name type="scientific">Leptomonas pyrrhocoris</name>
    <name type="common">Firebug parasite</name>
    <dbReference type="NCBI Taxonomy" id="157538"/>
    <lineage>
        <taxon>Eukaryota</taxon>
        <taxon>Discoba</taxon>
        <taxon>Euglenozoa</taxon>
        <taxon>Kinetoplastea</taxon>
        <taxon>Metakinetoplastina</taxon>
        <taxon>Trypanosomatida</taxon>
        <taxon>Trypanosomatidae</taxon>
        <taxon>Leishmaniinae</taxon>
        <taxon>Leptomonas</taxon>
    </lineage>
</organism>
<dbReference type="VEuPathDB" id="TriTrypDB:LpyrH10_10_2630"/>
<dbReference type="AlphaFoldDB" id="A0A0M9G0M1"/>
<dbReference type="EMBL" id="LGTL01000010">
    <property type="protein sequence ID" value="KPA79736.1"/>
    <property type="molecule type" value="Genomic_DNA"/>
</dbReference>
<comment type="caution">
    <text evidence="8">The sequence shown here is derived from an EMBL/GenBank/DDBJ whole genome shotgun (WGS) entry which is preliminary data.</text>
</comment>
<feature type="transmembrane region" description="Helical" evidence="7">
    <location>
        <begin position="237"/>
        <end position="258"/>
    </location>
</feature>
<feature type="region of interest" description="Disordered" evidence="6">
    <location>
        <begin position="126"/>
        <end position="149"/>
    </location>
</feature>
<evidence type="ECO:0000256" key="6">
    <source>
        <dbReference type="SAM" id="MobiDB-lite"/>
    </source>
</evidence>
<dbReference type="GeneID" id="26905784"/>
<dbReference type="RefSeq" id="XP_015658175.1">
    <property type="nucleotide sequence ID" value="XM_015803533.1"/>
</dbReference>
<gene>
    <name evidence="8" type="ORF">ABB37_05494</name>
</gene>
<evidence type="ECO:0000313" key="9">
    <source>
        <dbReference type="Proteomes" id="UP000037923"/>
    </source>
</evidence>
<dbReference type="SUPFAM" id="SSF58038">
    <property type="entry name" value="SNARE fusion complex"/>
    <property type="match status" value="1"/>
</dbReference>